<comment type="caution">
    <text evidence="1">The sequence shown here is derived from an EMBL/GenBank/DDBJ whole genome shotgun (WGS) entry which is preliminary data.</text>
</comment>
<reference evidence="1 2" key="1">
    <citation type="journal article" date="2015" name="Int. J. Syst. Evol. Microbiol.">
        <title>Carboxylicivirga linearis sp. nov., isolated from a sea cucumber culture pond.</title>
        <authorList>
            <person name="Wang F.Q."/>
            <person name="Zhou Y.X."/>
            <person name="Lin X.Z."/>
            <person name="Chen G.J."/>
            <person name="Du Z.J."/>
        </authorList>
    </citation>
    <scope>NUCLEOTIDE SEQUENCE [LARGE SCALE GENOMIC DNA]</scope>
    <source>
        <strain evidence="1 2">FB218</strain>
    </source>
</reference>
<dbReference type="InterPro" id="IPR002591">
    <property type="entry name" value="Phosphodiest/P_Trfase"/>
</dbReference>
<dbReference type="RefSeq" id="WP_212212911.1">
    <property type="nucleotide sequence ID" value="NZ_JAGUCO010000001.1"/>
</dbReference>
<name>A0ABS5JQC0_9BACT</name>
<dbReference type="Proteomes" id="UP000708576">
    <property type="component" value="Unassembled WGS sequence"/>
</dbReference>
<dbReference type="EMBL" id="JAGUCO010000001">
    <property type="protein sequence ID" value="MBS2097075.1"/>
    <property type="molecule type" value="Genomic_DNA"/>
</dbReference>
<accession>A0ABS5JQC0</accession>
<dbReference type="SUPFAM" id="SSF53649">
    <property type="entry name" value="Alkaline phosphatase-like"/>
    <property type="match status" value="1"/>
</dbReference>
<gene>
    <name evidence="1" type="ORF">KEM10_02220</name>
</gene>
<organism evidence="1 2">
    <name type="scientific">Carboxylicivirga linearis</name>
    <dbReference type="NCBI Taxonomy" id="1628157"/>
    <lineage>
        <taxon>Bacteria</taxon>
        <taxon>Pseudomonadati</taxon>
        <taxon>Bacteroidota</taxon>
        <taxon>Bacteroidia</taxon>
        <taxon>Marinilabiliales</taxon>
        <taxon>Marinilabiliaceae</taxon>
        <taxon>Carboxylicivirga</taxon>
    </lineage>
</organism>
<evidence type="ECO:0000313" key="2">
    <source>
        <dbReference type="Proteomes" id="UP000708576"/>
    </source>
</evidence>
<dbReference type="Gene3D" id="3.40.720.10">
    <property type="entry name" value="Alkaline Phosphatase, subunit A"/>
    <property type="match status" value="1"/>
</dbReference>
<proteinExistence type="predicted"/>
<dbReference type="InterPro" id="IPR017850">
    <property type="entry name" value="Alkaline_phosphatase_core_sf"/>
</dbReference>
<protein>
    <submittedName>
        <fullName evidence="1">Alkaline phosphatase family protein</fullName>
    </submittedName>
</protein>
<keyword evidence="2" id="KW-1185">Reference proteome</keyword>
<dbReference type="Gene3D" id="3.30.1360.150">
    <property type="match status" value="1"/>
</dbReference>
<sequence length="533" mass="59502">MTRIKLPIIIFILLHFAHTAVAQHRIASPKPKLVVFFLIDELSTDQLVAFRDKFTNDGFNRIIDGGAFYRNASFPAGSVYAGCNLSTLYSGAYPATHGIISDTWFEPLRYSRVKADGADTDKGILPSSKNMLASTFTDELKWMYNGQSKVTSIGFNTDFLVWTAGHSSDYLYYPDAITGDMKLNADTSNVSLPDWVQEFNQKKLLDVFAERQWGPVADLNEYHQLLYYTDELPQGHTFLYSLKKGKDKKAYQKVLESPYGNKLIRDFTVSQVLNGGYGKDDVTDILTVQFTSKSVHRPSAAAFEAETEDMLLRLDKEIADMLQILDDEVGLENTLIITSAISAPVRSVGENGRAGIPTGLFSGKKAASLLNLYLMALHGQGSWVKAYHDGQIYLNHELLEQSKISKKEILAQSAKFLMQVEGVAYALPANELMASTSDLAALESLKLNYHPKRSGDLLIRLQPGWNEEIEGQDPVHRHWTSSTVPLVFYGWKVGRRNIYEKVSMTDVAPTISSFLEIPFPNGCEGKPLKEVLP</sequence>
<dbReference type="InterPro" id="IPR026263">
    <property type="entry name" value="Alkaline_phosphatase_prok"/>
</dbReference>
<dbReference type="Pfam" id="PF01663">
    <property type="entry name" value="Phosphodiest"/>
    <property type="match status" value="1"/>
</dbReference>
<evidence type="ECO:0000313" key="1">
    <source>
        <dbReference type="EMBL" id="MBS2097075.1"/>
    </source>
</evidence>
<dbReference type="PIRSF" id="PIRSF031924">
    <property type="entry name" value="Pi-irrepressible_AP"/>
    <property type="match status" value="1"/>
</dbReference>